<evidence type="ECO:0000256" key="11">
    <source>
        <dbReference type="SAM" id="MobiDB-lite"/>
    </source>
</evidence>
<name>A0A0E0QFG5_ORYRU</name>
<dbReference type="SUPFAM" id="SSF53098">
    <property type="entry name" value="Ribonuclease H-like"/>
    <property type="match status" value="2"/>
</dbReference>
<evidence type="ECO:0000256" key="7">
    <source>
        <dbReference type="ARBA" id="ARBA00023125"/>
    </source>
</evidence>
<dbReference type="GO" id="GO:0009791">
    <property type="term" value="P:post-embryonic development"/>
    <property type="evidence" value="ECO:0007669"/>
    <property type="project" value="UniProtKB-ARBA"/>
</dbReference>
<keyword evidence="12" id="KW-0472">Membrane</keyword>
<feature type="domain" description="WRKY" evidence="14">
    <location>
        <begin position="92"/>
        <end position="157"/>
    </location>
</feature>
<dbReference type="eggNOG" id="KOG1121">
    <property type="taxonomic scope" value="Eukaryota"/>
</dbReference>
<evidence type="ECO:0000256" key="5">
    <source>
        <dbReference type="ARBA" id="ARBA00022833"/>
    </source>
</evidence>
<evidence type="ECO:0008006" key="17">
    <source>
        <dbReference type="Google" id="ProtNLM"/>
    </source>
</evidence>
<dbReference type="SUPFAM" id="SSF57667">
    <property type="entry name" value="beta-beta-alpha zinc fingers"/>
    <property type="match status" value="2"/>
</dbReference>
<dbReference type="Pfam" id="PF14372">
    <property type="entry name" value="hAT-like_RNase-H"/>
    <property type="match status" value="2"/>
</dbReference>
<dbReference type="GO" id="GO:0046983">
    <property type="term" value="F:protein dimerization activity"/>
    <property type="evidence" value="ECO:0007669"/>
    <property type="project" value="InterPro"/>
</dbReference>
<sequence>MATPPHVSIFQAPVPTWLAGSISDSIQTGRKTRVKDMENQSGQPQYAMADQGFHPFSPFMLAPSTTMQQHVGSSSSTPVIQVAALPSHAYYGNIDVADDGFHWRMCGQSTIQGGLCPTVFSYQCALPNCGVRKSITRSADGQTIETVCKGCHNHPRQSLRWLGDGSERLEPISQEIVLLEASDASGAAGGPSVPGTGNGHGQSSGSSDSCRDDDGDLGIDGNASVGDANAVKSGQVPAPAKEITVHSACEVDILNNSVRHENPQPRKKVRSKSTVWEEFEVVLIDGKVQTAECKHCKKGLSAKTSGGTSHLIRHLKICPAQHGTSRVQKKCSSLADLPIVKSWKDDQESSLDEIIRSIVSNLCPFSAMYSASFAQFLAGRNPVLNMVQQATVEEKFLSVFHNEKMKLKEKITATPGGVFLSLGEWQRLFYIQVRVACLTVHFIDEDWKINRKTIRCSLSVFGKSDILSLYPHWQSDIVLAEKVLKEVVQDWGLLDKLLGVTLQRSVDKKAPLHLEDDITGRNYLLSKCRLLSIPCMVDALHELMDSTVLDMESTWSHYMTSSPERKQKYQEILSQLHLDRPSLGSKGWYFTFYFSEAALQFIKSFPLPDAKPNCQSGPWEPSFDDLEATENYCKIARSAYRVIKVVSGPHNMTFNSYFHVIWSLRAAIQELPSIKNIGRVFDVAYMQKKFDRNWKKWYLWLSIAVVLDPRYKLGFIELCFRQAFSHVAGMYFSEVRAKLHELYIQYSYVNEQSKEILDHKNNCSDIQISAPLHNKGQNSTTAQAAVEEFKELYEYLGGGLCTQDDSFDILKWWRGNSSAYPTLAMMARDILAIPGCAVSTESAFDQCDQRAELFDGKLRPETTEALICAQSWIKSSGTADADDGNKNTSPMVNHVLWWIALALMGLVFFIYLLKVVFYFEFEAVRREFYHPIRADFFAPWIACLFLVQGVPRPVTKVHHGVWYVLMTPWRRRRHRGRGSVGAATGGGGNDEVGVGRGVPPASTGFSRRLHRSPCLLPRRGRAPRPGWLARSIQARRIAREMDNQSGQPQYGMADHGFRPFSASISAPSTAQQHTGSSSNTAVIQVATPPSHTDYGNIYLADDGYHWRMCGQNTIQGEPCQTIFYYQCAQANCMVQKSVARSADGQTTQTFSMGVHNHPQRSVRWLRDGSERLEPMSQVGVLVGASDAAGATELTGMLLLLLLLLLLLMPMHYKAPIQGNIARTASEVGILDHRARHENSHPRKKRRFKSKVWEEFKAVLIDGKVQSAICNHCKNCLVGETTKGTSHLRRHLKSCPAKAGTSRVQKKQRISTLQPDSSVSKDLKYGQVNPLEEFMRAIVSKLCPFSAMYGASFAPFLAGRNPVLNMVPQATLEEKFLSVYEKEKQKLKEKIIATPGGVFLSLDSWYWDADVELYIICITVHFIDGDWKINRKTIRCSPKLVGSYMLGLLPRLKSNIVNVKMVLKEVVQDWGLQEKLLGVTLQPSEDSIKEASLHLEDDLTGRKYLVAKCKLLNIPCMVTALHELIEDSIMCDMTPAWSCYMTSSPERKQKYEQVLSQLHLDGASYGSKNWYSQFCLYEAALQFIKSFPLPEDRRHQTNPLRPSFDDLEAIESFCKIARPIYIAVKAISGPHNVMYNSYFHVIWRLVAVIRELPSMNNTERNFHVPVVQKEFDNNWRKWYLWLSIAVVLDPRYKLGFIELCFRQDFSHDAGMYISEVRAKLYELYIQYSYDNGQSNEILNNRNSDSGTQISAPLDNQIQNYTIAQAAVEEFKELNEYLGGGLCPQNDSFDILKWWRDNSSTYPTLAKMARDILAIPGCAVSAESAFDSCDQRVEVFKGKFRPETAEALVCAQSWIKSSVTYIGYFQSSKRNSPFDTVQNSLPKEALLDATT</sequence>
<feature type="transmembrane region" description="Helical" evidence="12">
    <location>
        <begin position="895"/>
        <end position="919"/>
    </location>
</feature>
<dbReference type="Gene3D" id="1.50.10.150">
    <property type="entry name" value="Voltage-dependent anion channel"/>
    <property type="match status" value="1"/>
</dbReference>
<dbReference type="Gene3D" id="2.20.25.80">
    <property type="entry name" value="WRKY domain"/>
    <property type="match status" value="2"/>
</dbReference>
<dbReference type="PROSITE" id="PS50811">
    <property type="entry name" value="WRKY"/>
    <property type="match status" value="2"/>
</dbReference>
<feature type="compositionally biased region" description="Low complexity" evidence="11">
    <location>
        <begin position="184"/>
        <end position="195"/>
    </location>
</feature>
<evidence type="ECO:0000259" key="13">
    <source>
        <dbReference type="PROSITE" id="PS50808"/>
    </source>
</evidence>
<evidence type="ECO:0000256" key="2">
    <source>
        <dbReference type="ARBA" id="ARBA00011738"/>
    </source>
</evidence>
<evidence type="ECO:0000256" key="12">
    <source>
        <dbReference type="SAM" id="Phobius"/>
    </source>
</evidence>
<proteinExistence type="predicted"/>
<dbReference type="InterPro" id="IPR036236">
    <property type="entry name" value="Znf_C2H2_sf"/>
</dbReference>
<dbReference type="STRING" id="4529.A0A0E0QFG5"/>
<dbReference type="InterPro" id="IPR025525">
    <property type="entry name" value="hAT-like_transposase_RNase-H"/>
</dbReference>
<evidence type="ECO:0000256" key="9">
    <source>
        <dbReference type="ARBA" id="ARBA00023242"/>
    </source>
</evidence>
<evidence type="ECO:0000256" key="3">
    <source>
        <dbReference type="ARBA" id="ARBA00022723"/>
    </source>
</evidence>
<dbReference type="GO" id="GO:0008270">
    <property type="term" value="F:zinc ion binding"/>
    <property type="evidence" value="ECO:0007669"/>
    <property type="project" value="UniProtKB-KW"/>
</dbReference>
<keyword evidence="9" id="KW-0539">Nucleus</keyword>
<keyword evidence="3" id="KW-0479">Metal-binding</keyword>
<dbReference type="SMART" id="SM00774">
    <property type="entry name" value="WRKY"/>
    <property type="match status" value="2"/>
</dbReference>
<keyword evidence="16" id="KW-1185">Reference proteome</keyword>
<dbReference type="GO" id="GO:0043565">
    <property type="term" value="F:sequence-specific DNA binding"/>
    <property type="evidence" value="ECO:0007669"/>
    <property type="project" value="InterPro"/>
</dbReference>
<dbReference type="InterPro" id="IPR003657">
    <property type="entry name" value="WRKY_dom"/>
</dbReference>
<dbReference type="InterPro" id="IPR052035">
    <property type="entry name" value="ZnF_BED_domain_contain"/>
</dbReference>
<comment type="subunit">
    <text evidence="2">Homodimer.</text>
</comment>
<keyword evidence="4 10" id="KW-0863">Zinc-finger</keyword>
<dbReference type="SMART" id="SM00614">
    <property type="entry name" value="ZnF_BED"/>
    <property type="match status" value="2"/>
</dbReference>
<dbReference type="HOGENOM" id="CLU_236233_0_0_1"/>
<feature type="domain" description="WRKY" evidence="14">
    <location>
        <begin position="1095"/>
        <end position="1160"/>
    </location>
</feature>
<feature type="transmembrane region" description="Helical" evidence="12">
    <location>
        <begin position="1193"/>
        <end position="1212"/>
    </location>
</feature>
<feature type="region of interest" description="Disordered" evidence="11">
    <location>
        <begin position="184"/>
        <end position="230"/>
    </location>
</feature>
<dbReference type="InterPro" id="IPR008906">
    <property type="entry name" value="HATC_C_dom"/>
</dbReference>
<dbReference type="InterPro" id="IPR003656">
    <property type="entry name" value="Znf_BED"/>
</dbReference>
<dbReference type="Proteomes" id="UP000008022">
    <property type="component" value="Unassembled WGS sequence"/>
</dbReference>
<dbReference type="PANTHER" id="PTHR46481">
    <property type="entry name" value="ZINC FINGER BED DOMAIN-CONTAINING PROTEIN 4"/>
    <property type="match status" value="1"/>
</dbReference>
<keyword evidence="7" id="KW-0238">DNA-binding</keyword>
<dbReference type="Gramene" id="ORUFI08G06360.1">
    <property type="protein sequence ID" value="ORUFI08G06360.1"/>
    <property type="gene ID" value="ORUFI08G06360"/>
</dbReference>
<feature type="domain" description="BED-type" evidence="13">
    <location>
        <begin position="270"/>
        <end position="329"/>
    </location>
</feature>
<keyword evidence="12" id="KW-0812">Transmembrane</keyword>
<protein>
    <recommendedName>
        <fullName evidence="17">BED-type domain-containing protein</fullName>
    </recommendedName>
</protein>
<keyword evidence="12" id="KW-1133">Transmembrane helix</keyword>
<dbReference type="GO" id="GO:0003700">
    <property type="term" value="F:DNA-binding transcription factor activity"/>
    <property type="evidence" value="ECO:0007669"/>
    <property type="project" value="InterPro"/>
</dbReference>
<evidence type="ECO:0000313" key="16">
    <source>
        <dbReference type="Proteomes" id="UP000008022"/>
    </source>
</evidence>
<organism evidence="15 16">
    <name type="scientific">Oryza rufipogon</name>
    <name type="common">Brownbeard rice</name>
    <name type="synonym">Asian wild rice</name>
    <dbReference type="NCBI Taxonomy" id="4529"/>
    <lineage>
        <taxon>Eukaryota</taxon>
        <taxon>Viridiplantae</taxon>
        <taxon>Streptophyta</taxon>
        <taxon>Embryophyta</taxon>
        <taxon>Tracheophyta</taxon>
        <taxon>Spermatophyta</taxon>
        <taxon>Magnoliopsida</taxon>
        <taxon>Liliopsida</taxon>
        <taxon>Poales</taxon>
        <taxon>Poaceae</taxon>
        <taxon>BOP clade</taxon>
        <taxon>Oryzoideae</taxon>
        <taxon>Oryzeae</taxon>
        <taxon>Oryzinae</taxon>
        <taxon>Oryza</taxon>
    </lineage>
</organism>
<evidence type="ECO:0000256" key="6">
    <source>
        <dbReference type="ARBA" id="ARBA00023015"/>
    </source>
</evidence>
<dbReference type="PANTHER" id="PTHR46481:SF10">
    <property type="entry name" value="ZINC FINGER BED DOMAIN-CONTAINING PROTEIN 39"/>
    <property type="match status" value="1"/>
</dbReference>
<accession>A0A0E0QFG5</accession>
<dbReference type="InterPro" id="IPR012337">
    <property type="entry name" value="RNaseH-like_sf"/>
</dbReference>
<evidence type="ECO:0000256" key="10">
    <source>
        <dbReference type="PROSITE-ProRule" id="PRU00027"/>
    </source>
</evidence>
<comment type="subcellular location">
    <subcellularLocation>
        <location evidence="1">Nucleus</location>
    </subcellularLocation>
</comment>
<evidence type="ECO:0000256" key="8">
    <source>
        <dbReference type="ARBA" id="ARBA00023163"/>
    </source>
</evidence>
<evidence type="ECO:0000313" key="15">
    <source>
        <dbReference type="EnsemblPlants" id="ORUFI08G06360.1"/>
    </source>
</evidence>
<dbReference type="InterPro" id="IPR038665">
    <property type="entry name" value="Voltage-dep_anion_channel_sf"/>
</dbReference>
<evidence type="ECO:0000256" key="4">
    <source>
        <dbReference type="ARBA" id="ARBA00022771"/>
    </source>
</evidence>
<dbReference type="EnsemblPlants" id="ORUFI08G06360.1">
    <property type="protein sequence ID" value="ORUFI08G06360.1"/>
    <property type="gene ID" value="ORUFI08G06360"/>
</dbReference>
<dbReference type="SUPFAM" id="SSF118290">
    <property type="entry name" value="WRKY DNA-binding domain"/>
    <property type="match status" value="2"/>
</dbReference>
<reference evidence="16" key="1">
    <citation type="submission" date="2013-06" db="EMBL/GenBank/DDBJ databases">
        <authorList>
            <person name="Zhao Q."/>
        </authorList>
    </citation>
    <scope>NUCLEOTIDE SEQUENCE</scope>
    <source>
        <strain evidence="16">cv. W1943</strain>
    </source>
</reference>
<reference evidence="15" key="2">
    <citation type="submission" date="2015-06" db="UniProtKB">
        <authorList>
            <consortium name="EnsemblPlants"/>
        </authorList>
    </citation>
    <scope>IDENTIFICATION</scope>
</reference>
<dbReference type="PROSITE" id="PS50808">
    <property type="entry name" value="ZF_BED"/>
    <property type="match status" value="1"/>
</dbReference>
<keyword evidence="8" id="KW-0804">Transcription</keyword>
<dbReference type="Pfam" id="PF02892">
    <property type="entry name" value="zf-BED"/>
    <property type="match status" value="2"/>
</dbReference>
<dbReference type="GO" id="GO:0005634">
    <property type="term" value="C:nucleus"/>
    <property type="evidence" value="ECO:0007669"/>
    <property type="project" value="UniProtKB-SubCell"/>
</dbReference>
<keyword evidence="5" id="KW-0862">Zinc</keyword>
<dbReference type="InterPro" id="IPR036576">
    <property type="entry name" value="WRKY_dom_sf"/>
</dbReference>
<evidence type="ECO:0000256" key="1">
    <source>
        <dbReference type="ARBA" id="ARBA00004123"/>
    </source>
</evidence>
<evidence type="ECO:0000259" key="14">
    <source>
        <dbReference type="PROSITE" id="PS50811"/>
    </source>
</evidence>
<dbReference type="Pfam" id="PF03106">
    <property type="entry name" value="WRKY"/>
    <property type="match status" value="2"/>
</dbReference>
<keyword evidence="6" id="KW-0805">Transcription regulation</keyword>
<dbReference type="Pfam" id="PF05699">
    <property type="entry name" value="Dimer_Tnp_hAT"/>
    <property type="match status" value="2"/>
</dbReference>